<organism evidence="6 7">
    <name type="scientific">Cellulomonas persica</name>
    <dbReference type="NCBI Taxonomy" id="76861"/>
    <lineage>
        <taxon>Bacteria</taxon>
        <taxon>Bacillati</taxon>
        <taxon>Actinomycetota</taxon>
        <taxon>Actinomycetes</taxon>
        <taxon>Micrococcales</taxon>
        <taxon>Cellulomonadaceae</taxon>
        <taxon>Cellulomonas</taxon>
    </lineage>
</organism>
<reference evidence="6 7" key="1">
    <citation type="submission" date="2019-07" db="EMBL/GenBank/DDBJ databases">
        <title>Whole genome shotgun sequence of Cellulomonas persica NBRC 101101.</title>
        <authorList>
            <person name="Hosoyama A."/>
            <person name="Uohara A."/>
            <person name="Ohji S."/>
            <person name="Ichikawa N."/>
        </authorList>
    </citation>
    <scope>NUCLEOTIDE SEQUENCE [LARGE SCALE GENOMIC DNA]</scope>
    <source>
        <strain evidence="6 7">NBRC 101101</strain>
    </source>
</reference>
<dbReference type="Pfam" id="PF00877">
    <property type="entry name" value="NLPC_P60"/>
    <property type="match status" value="1"/>
</dbReference>
<dbReference type="InterPro" id="IPR000064">
    <property type="entry name" value="NLP_P60_dom"/>
</dbReference>
<dbReference type="AlphaFoldDB" id="A0A510UXQ1"/>
<keyword evidence="2" id="KW-0645">Protease</keyword>
<dbReference type="GO" id="GO:0006508">
    <property type="term" value="P:proteolysis"/>
    <property type="evidence" value="ECO:0007669"/>
    <property type="project" value="UniProtKB-KW"/>
</dbReference>
<keyword evidence="3" id="KW-0378">Hydrolase</keyword>
<comment type="caution">
    <text evidence="6">The sequence shown here is derived from an EMBL/GenBank/DDBJ whole genome shotgun (WGS) entry which is preliminary data.</text>
</comment>
<dbReference type="RefSeq" id="WP_146807708.1">
    <property type="nucleotide sequence ID" value="NZ_BJUA01000024.1"/>
</dbReference>
<dbReference type="InterPro" id="IPR038765">
    <property type="entry name" value="Papain-like_cys_pep_sf"/>
</dbReference>
<keyword evidence="4" id="KW-0788">Thiol protease</keyword>
<evidence type="ECO:0000313" key="6">
    <source>
        <dbReference type="EMBL" id="GEK19349.1"/>
    </source>
</evidence>
<protein>
    <recommendedName>
        <fullName evidence="5">NlpC/P60 domain-containing protein</fullName>
    </recommendedName>
</protein>
<dbReference type="PANTHER" id="PTHR47359:SF3">
    <property type="entry name" value="NLP_P60 DOMAIN-CONTAINING PROTEIN-RELATED"/>
    <property type="match status" value="1"/>
</dbReference>
<dbReference type="EMBL" id="BJUA01000024">
    <property type="protein sequence ID" value="GEK19349.1"/>
    <property type="molecule type" value="Genomic_DNA"/>
</dbReference>
<dbReference type="Proteomes" id="UP000321386">
    <property type="component" value="Unassembled WGS sequence"/>
</dbReference>
<dbReference type="InterPro" id="IPR051794">
    <property type="entry name" value="PG_Endopeptidase_C40"/>
</dbReference>
<dbReference type="Gene3D" id="3.90.1720.10">
    <property type="entry name" value="endopeptidase domain like (from Nostoc punctiforme)"/>
    <property type="match status" value="1"/>
</dbReference>
<dbReference type="SUPFAM" id="SSF54001">
    <property type="entry name" value="Cysteine proteinases"/>
    <property type="match status" value="1"/>
</dbReference>
<evidence type="ECO:0000313" key="7">
    <source>
        <dbReference type="Proteomes" id="UP000321386"/>
    </source>
</evidence>
<name>A0A510UXQ1_9CELL</name>
<accession>A0A510UXQ1</accession>
<evidence type="ECO:0000256" key="2">
    <source>
        <dbReference type="ARBA" id="ARBA00022670"/>
    </source>
</evidence>
<evidence type="ECO:0000259" key="5">
    <source>
        <dbReference type="PROSITE" id="PS51935"/>
    </source>
</evidence>
<sequence length="320" mass="31123">MTGIAAVQARIAELEQLVAPRPATSTVAPSELDFAAALSSAGLALTPALPAAQQDDGGVTANIAPGSGVSAQDLIEAAKRYTGTPYVWGGESLSEGGLDCSGLVLRSLTDLGIGDGIPRVARQQQTLGEKVGSLDEALPGDLLIFGGGTHIAIYVGDGTMIDAPKPGGTVGVRDVWAEPTNIRRILPQESATATSAPVTGLDLARIGLASGALSSGTVSSGTFSSGALAGTGAGLASLAGLLGGTSTADATSASQAAWQVLLSSLGTSTTSPTGSLGMSTTSPIGSLGLSTTSPIGSPFTAGSGLDPQLLLAALTGGAAA</sequence>
<keyword evidence="7" id="KW-1185">Reference proteome</keyword>
<dbReference type="OrthoDB" id="9815778at2"/>
<evidence type="ECO:0000256" key="4">
    <source>
        <dbReference type="ARBA" id="ARBA00022807"/>
    </source>
</evidence>
<proteinExistence type="inferred from homology"/>
<gene>
    <name evidence="6" type="ORF">CPE01_30820</name>
</gene>
<evidence type="ECO:0000256" key="1">
    <source>
        <dbReference type="ARBA" id="ARBA00007074"/>
    </source>
</evidence>
<dbReference type="PANTHER" id="PTHR47359">
    <property type="entry name" value="PEPTIDOGLYCAN DL-ENDOPEPTIDASE CWLO"/>
    <property type="match status" value="1"/>
</dbReference>
<dbReference type="GO" id="GO:0008234">
    <property type="term" value="F:cysteine-type peptidase activity"/>
    <property type="evidence" value="ECO:0007669"/>
    <property type="project" value="UniProtKB-KW"/>
</dbReference>
<feature type="domain" description="NlpC/P60" evidence="5">
    <location>
        <begin position="68"/>
        <end position="193"/>
    </location>
</feature>
<comment type="similarity">
    <text evidence="1">Belongs to the peptidase C40 family.</text>
</comment>
<dbReference type="PROSITE" id="PS51935">
    <property type="entry name" value="NLPC_P60"/>
    <property type="match status" value="1"/>
</dbReference>
<evidence type="ECO:0000256" key="3">
    <source>
        <dbReference type="ARBA" id="ARBA00022801"/>
    </source>
</evidence>